<comment type="caution">
    <text evidence="3">The sequence shown here is derived from an EMBL/GenBank/DDBJ whole genome shotgun (WGS) entry which is preliminary data.</text>
</comment>
<dbReference type="InterPro" id="IPR050124">
    <property type="entry name" value="tRNA_CCA-adding_enzyme"/>
</dbReference>
<organism evidence="3 4">
    <name type="scientific">Pseudomonas mosselii</name>
    <dbReference type="NCBI Taxonomy" id="78327"/>
    <lineage>
        <taxon>Bacteria</taxon>
        <taxon>Pseudomonadati</taxon>
        <taxon>Pseudomonadota</taxon>
        <taxon>Gammaproteobacteria</taxon>
        <taxon>Pseudomonadales</taxon>
        <taxon>Pseudomonadaceae</taxon>
        <taxon>Pseudomonas</taxon>
    </lineage>
</organism>
<dbReference type="SUPFAM" id="SSF52540">
    <property type="entry name" value="P-loop containing nucleoside triphosphate hydrolases"/>
    <property type="match status" value="1"/>
</dbReference>
<gene>
    <name evidence="3" type="ORF">N5I14_04930</name>
</gene>
<accession>A0AA42RTD5</accession>
<dbReference type="CDD" id="cd00077">
    <property type="entry name" value="HDc"/>
    <property type="match status" value="1"/>
</dbReference>
<dbReference type="Proteomes" id="UP001160882">
    <property type="component" value="Unassembled WGS sequence"/>
</dbReference>
<dbReference type="Pfam" id="PF01966">
    <property type="entry name" value="HD"/>
    <property type="match status" value="1"/>
</dbReference>
<dbReference type="Pfam" id="PF13671">
    <property type="entry name" value="AAA_33"/>
    <property type="match status" value="1"/>
</dbReference>
<sequence length="383" mass="43425">MDIRQLQQLVPDPGHDMDSAACLAAIPALARLADTPQDPTYHAEGDVWVHTRLVVEALLAQRAYRDASAEQRFVLFFAALLHDIAKPDTTVIDPQTGRIGQPGHSRRGAVDARLLLWRAGVPFALREQICRIITVHQLPFFALQGDRSGRSAEFLLHKLSWELPVWMLCAVAEADMQGRHYAGKADVLTAIELWRELAAEEGCLYGPRAFADDYTRIQYLRGARVHPDYALHEPQGSQVVMLSGLPASGKDTWTARHHPDLPVVSFDDARQALGLRHGQNEGAAAHYAIDRAKALLRERRPFVWNSTHLSAQMRSRTLDLLYGYGAQVEIVYLERPEDEIMRRNQRRDTSLRNDDIRRMLFKWEVPLPTEAHRVRYEVVTSRA</sequence>
<evidence type="ECO:0000313" key="3">
    <source>
        <dbReference type="EMBL" id="MDH1629587.1"/>
    </source>
</evidence>
<reference evidence="3" key="1">
    <citation type="submission" date="2022-09" db="EMBL/GenBank/DDBJ databases">
        <title>Intensive care unit water sources are persistently colonized with multi-drug resistant bacteria and are the site of extensive horizontal gene transfer of antibiotic resistance genes.</title>
        <authorList>
            <person name="Diorio-Toth L."/>
        </authorList>
    </citation>
    <scope>NUCLEOTIDE SEQUENCE</scope>
    <source>
        <strain evidence="3">GD03782</strain>
    </source>
</reference>
<evidence type="ECO:0000259" key="2">
    <source>
        <dbReference type="Pfam" id="PF01966"/>
    </source>
</evidence>
<dbReference type="PANTHER" id="PTHR47545:SF1">
    <property type="entry name" value="MULTIFUNCTIONAL CCA PROTEIN"/>
    <property type="match status" value="1"/>
</dbReference>
<dbReference type="PANTHER" id="PTHR47545">
    <property type="entry name" value="MULTIFUNCTIONAL CCA PROTEIN"/>
    <property type="match status" value="1"/>
</dbReference>
<dbReference type="GO" id="GO:0000166">
    <property type="term" value="F:nucleotide binding"/>
    <property type="evidence" value="ECO:0007669"/>
    <property type="project" value="UniProtKB-KW"/>
</dbReference>
<feature type="domain" description="HD" evidence="2">
    <location>
        <begin position="59"/>
        <end position="140"/>
    </location>
</feature>
<proteinExistence type="predicted"/>
<name>A0AA42RTD5_9PSED</name>
<dbReference type="SUPFAM" id="SSF109604">
    <property type="entry name" value="HD-domain/PDEase-like"/>
    <property type="match status" value="1"/>
</dbReference>
<dbReference type="EMBL" id="JAOCGG010000006">
    <property type="protein sequence ID" value="MDH1629587.1"/>
    <property type="molecule type" value="Genomic_DNA"/>
</dbReference>
<dbReference type="Gene3D" id="1.10.3090.10">
    <property type="entry name" value="cca-adding enzyme, domain 2"/>
    <property type="match status" value="1"/>
</dbReference>
<evidence type="ECO:0000256" key="1">
    <source>
        <dbReference type="ARBA" id="ARBA00022741"/>
    </source>
</evidence>
<dbReference type="RefSeq" id="WP_280080730.1">
    <property type="nucleotide sequence ID" value="NZ_JAOCGG010000006.1"/>
</dbReference>
<dbReference type="AlphaFoldDB" id="A0AA42RTD5"/>
<protein>
    <submittedName>
        <fullName evidence="3">AAA family ATPase</fullName>
    </submittedName>
</protein>
<dbReference type="InterPro" id="IPR027417">
    <property type="entry name" value="P-loop_NTPase"/>
</dbReference>
<keyword evidence="1" id="KW-0547">Nucleotide-binding</keyword>
<dbReference type="InterPro" id="IPR006674">
    <property type="entry name" value="HD_domain"/>
</dbReference>
<evidence type="ECO:0000313" key="4">
    <source>
        <dbReference type="Proteomes" id="UP001160882"/>
    </source>
</evidence>
<dbReference type="Gene3D" id="3.40.50.300">
    <property type="entry name" value="P-loop containing nucleotide triphosphate hydrolases"/>
    <property type="match status" value="1"/>
</dbReference>
<dbReference type="InterPro" id="IPR003607">
    <property type="entry name" value="HD/PDEase_dom"/>
</dbReference>